<dbReference type="SUPFAM" id="SSF160443">
    <property type="entry name" value="SMR domain-like"/>
    <property type="match status" value="1"/>
</dbReference>
<feature type="compositionally biased region" description="Polar residues" evidence="1">
    <location>
        <begin position="561"/>
        <end position="574"/>
    </location>
</feature>
<dbReference type="AlphaFoldDB" id="A0AAV1HWZ5"/>
<dbReference type="InterPro" id="IPR002625">
    <property type="entry name" value="Smr_dom"/>
</dbReference>
<dbReference type="InterPro" id="IPR013899">
    <property type="entry name" value="DUF1771"/>
</dbReference>
<evidence type="ECO:0000313" key="4">
    <source>
        <dbReference type="Proteomes" id="UP001314263"/>
    </source>
</evidence>
<sequence length="759" mass="79388">MFEEAQNGTSGAFSTDDMPHNAPAAASNPAAESSPPKPASAASSADAARWPDASGMEANTEGTAEGLQLQFGSFGKADHAKSQVSANEEACNARTDQASHGSKPNGELRVEAADFVPGQWDKPKQADTMVKSESQQSLNSQTDGGSHLPGSDAHAQGWAQDYAHQYYSAQGWMWSDQYQQYGAFGYDESGLYIWYPAPTIEEWPAARDRSWGRSSGQAGGYYLPRAQRQRAQQRHPAQQQAHAQPPAPPPPRQSPRLLARPIAPTERKGTPPVAGARRLRKEPARSLSALKEAYGADAVTEAGLAILEQQFPAYSPTALKAMLEAAGGDVASALDSMSSLEAQHSKGFTPATSEKAQAIALDEENFPALQSPARPKQGSFLHKASPARAAEGHGERPKSPVSTLNQTPSATPSPAPTSAAELHSGHATPTKAAASTCSESGTDASVPHQAAKEAADSSGKEEDAAAAGAQAQETSSADAGSQDDGASAGKGAQAAAADGAAADTPQDADTLTEAVAGDKDAAEDTLQEQHLVPAATQAVSAWGRSSKLVFEPNPNAAIPDPSTTGPPGLSSTVSLGAGKKAATGRKGPQSEAPWVATGAPADAQYSSARRDARDHMRMRNAFFQQATQAYLEGDKALAKKLGANGRWHAAQMARAHQTASDDIFRQRNAPSAGRNGGLPVIDLHGQHVTEALRIVERELAQRRAPSAGRARSTQILVGTAHHSKAKHSPMRLAEAVENLLQRESVPFSKPMPGVLELQA</sequence>
<feature type="region of interest" description="Disordered" evidence="1">
    <location>
        <begin position="703"/>
        <end position="729"/>
    </location>
</feature>
<feature type="compositionally biased region" description="Polar residues" evidence="1">
    <location>
        <begin position="433"/>
        <end position="443"/>
    </location>
</feature>
<evidence type="ECO:0000313" key="3">
    <source>
        <dbReference type="EMBL" id="CAK0756686.1"/>
    </source>
</evidence>
<feature type="compositionally biased region" description="Low complexity" evidence="1">
    <location>
        <begin position="234"/>
        <end position="244"/>
    </location>
</feature>
<dbReference type="InterPro" id="IPR053242">
    <property type="entry name" value="PAM2-like_domain"/>
</dbReference>
<keyword evidence="4" id="KW-1185">Reference proteome</keyword>
<feature type="compositionally biased region" description="Basic and acidic residues" evidence="1">
    <location>
        <begin position="450"/>
        <end position="463"/>
    </location>
</feature>
<dbReference type="CDD" id="cd14279">
    <property type="entry name" value="CUE"/>
    <property type="match status" value="1"/>
</dbReference>
<dbReference type="Pfam" id="PF08590">
    <property type="entry name" value="DUF1771"/>
    <property type="match status" value="1"/>
</dbReference>
<dbReference type="InterPro" id="IPR036063">
    <property type="entry name" value="Smr_dom_sf"/>
</dbReference>
<feature type="region of interest" description="Disordered" evidence="1">
    <location>
        <begin position="1"/>
        <end position="153"/>
    </location>
</feature>
<dbReference type="Gene3D" id="3.30.1370.110">
    <property type="match status" value="1"/>
</dbReference>
<reference evidence="3 4" key="1">
    <citation type="submission" date="2023-10" db="EMBL/GenBank/DDBJ databases">
        <authorList>
            <person name="Maclean D."/>
            <person name="Macfadyen A."/>
        </authorList>
    </citation>
    <scope>NUCLEOTIDE SEQUENCE [LARGE SCALE GENOMIC DNA]</scope>
</reference>
<gene>
    <name evidence="3" type="ORF">CVIRNUC_002476</name>
</gene>
<feature type="compositionally biased region" description="Low complexity" evidence="1">
    <location>
        <begin position="22"/>
        <end position="54"/>
    </location>
</feature>
<proteinExistence type="predicted"/>
<feature type="region of interest" description="Disordered" evidence="1">
    <location>
        <begin position="552"/>
        <end position="603"/>
    </location>
</feature>
<evidence type="ECO:0000259" key="2">
    <source>
        <dbReference type="PROSITE" id="PS50828"/>
    </source>
</evidence>
<protein>
    <recommendedName>
        <fullName evidence="2">Smr domain-containing protein</fullName>
    </recommendedName>
</protein>
<feature type="compositionally biased region" description="Low complexity" evidence="1">
    <location>
        <begin position="465"/>
        <end position="509"/>
    </location>
</feature>
<feature type="compositionally biased region" description="Polar residues" evidence="1">
    <location>
        <begin position="1"/>
        <end position="13"/>
    </location>
</feature>
<evidence type="ECO:0000256" key="1">
    <source>
        <dbReference type="SAM" id="MobiDB-lite"/>
    </source>
</evidence>
<feature type="domain" description="Smr" evidence="2">
    <location>
        <begin position="681"/>
        <end position="759"/>
    </location>
</feature>
<dbReference type="PANTHER" id="PTHR46651">
    <property type="entry name" value="POLYADENYLATE-BINDING PROTEIN-INTERACTING PROTEIN 7"/>
    <property type="match status" value="1"/>
</dbReference>
<comment type="caution">
    <text evidence="3">The sequence shown here is derived from an EMBL/GenBank/DDBJ whole genome shotgun (WGS) entry which is preliminary data.</text>
</comment>
<dbReference type="PANTHER" id="PTHR46651:SF1">
    <property type="entry name" value="SMALL MUTS RELATED FAMILY PROTEIN"/>
    <property type="match status" value="1"/>
</dbReference>
<feature type="compositionally biased region" description="Low complexity" evidence="1">
    <location>
        <begin position="576"/>
        <end position="587"/>
    </location>
</feature>
<dbReference type="Proteomes" id="UP001314263">
    <property type="component" value="Unassembled WGS sequence"/>
</dbReference>
<dbReference type="SMART" id="SM01162">
    <property type="entry name" value="DUF1771"/>
    <property type="match status" value="1"/>
</dbReference>
<name>A0AAV1HWZ5_9CHLO</name>
<dbReference type="PROSITE" id="PS50828">
    <property type="entry name" value="SMR"/>
    <property type="match status" value="1"/>
</dbReference>
<feature type="region of interest" description="Disordered" evidence="1">
    <location>
        <begin position="369"/>
        <end position="531"/>
    </location>
</feature>
<dbReference type="EMBL" id="CAUYUE010000003">
    <property type="protein sequence ID" value="CAK0756686.1"/>
    <property type="molecule type" value="Genomic_DNA"/>
</dbReference>
<feature type="compositionally biased region" description="Polar residues" evidence="1">
    <location>
        <begin position="131"/>
        <end position="144"/>
    </location>
</feature>
<feature type="region of interest" description="Disordered" evidence="1">
    <location>
        <begin position="227"/>
        <end position="282"/>
    </location>
</feature>
<feature type="compositionally biased region" description="Low complexity" evidence="1">
    <location>
        <begin position="407"/>
        <end position="420"/>
    </location>
</feature>
<accession>A0AAV1HWZ5</accession>
<organism evidence="3 4">
    <name type="scientific">Coccomyxa viridis</name>
    <dbReference type="NCBI Taxonomy" id="1274662"/>
    <lineage>
        <taxon>Eukaryota</taxon>
        <taxon>Viridiplantae</taxon>
        <taxon>Chlorophyta</taxon>
        <taxon>core chlorophytes</taxon>
        <taxon>Trebouxiophyceae</taxon>
        <taxon>Trebouxiophyceae incertae sedis</taxon>
        <taxon>Coccomyxaceae</taxon>
        <taxon>Coccomyxa</taxon>
    </lineage>
</organism>